<feature type="region of interest" description="Disordered" evidence="2">
    <location>
        <begin position="99"/>
        <end position="133"/>
    </location>
</feature>
<evidence type="ECO:0000256" key="1">
    <source>
        <dbReference type="ARBA" id="ARBA00061469"/>
    </source>
</evidence>
<feature type="region of interest" description="Disordered" evidence="2">
    <location>
        <begin position="1"/>
        <end position="83"/>
    </location>
</feature>
<accession>A0A0A1TNQ8</accession>
<sequence length="364" mass="40997">MPTPSSNPPPDPSPPVPYNFSTCPEDTQHTNTAPRTVRNETLSEENSRESSPESGNNRHTQSQQPRLSPNLDGPGVANDPSQNNTLTVEISLPISHTSAVGLPSPAPSGSGSEVLNGRDSMTVRTTGDSKQLPETTQELKPLLLTREIELLQMSPLTDETYIASDGPEFSTRRAIPISPSSFLRPGSKFHGSQQSERQVYDVQVEIKFVDLRESFLCGYLRIQGLTEDHPTLTTYFEGEIIGSKYSFFTQHDDWGANPTVDLNHWGKFSAFRQFYKYASRSPMSMHDVAQKENIFMRWKEHFLVPDHRVRTITGASFEGFYYICFNQLKGEVSGIYFHSKSEKFQQLELRHVPDKGCFNAMELR</sequence>
<evidence type="ECO:0000313" key="3">
    <source>
        <dbReference type="EMBL" id="CEJ92192.1"/>
    </source>
</evidence>
<reference evidence="3 4" key="1">
    <citation type="journal article" date="2015" name="Genome Announc.">
        <title>Draft Genome Sequence and Gene Annotation of the Entomopathogenic Fungus Verticillium hemipterigenum.</title>
        <authorList>
            <person name="Horn F."/>
            <person name="Habel A."/>
            <person name="Scharf D.H."/>
            <person name="Dworschak J."/>
            <person name="Brakhage A.A."/>
            <person name="Guthke R."/>
            <person name="Hertweck C."/>
            <person name="Linde J."/>
        </authorList>
    </citation>
    <scope>NUCLEOTIDE SEQUENCE [LARGE SCALE GENOMIC DNA]</scope>
</reference>
<dbReference type="GO" id="GO:0043161">
    <property type="term" value="P:proteasome-mediated ubiquitin-dependent protein catabolic process"/>
    <property type="evidence" value="ECO:0007669"/>
    <property type="project" value="TreeGrafter"/>
</dbReference>
<name>A0A0A1TNQ8_9HYPO</name>
<dbReference type="EMBL" id="CDHN01000004">
    <property type="protein sequence ID" value="CEJ92192.1"/>
    <property type="molecule type" value="Genomic_DNA"/>
</dbReference>
<feature type="compositionally biased region" description="Polar residues" evidence="2">
    <location>
        <begin position="122"/>
        <end position="133"/>
    </location>
</feature>
<evidence type="ECO:0000256" key="2">
    <source>
        <dbReference type="SAM" id="MobiDB-lite"/>
    </source>
</evidence>
<feature type="compositionally biased region" description="Low complexity" evidence="2">
    <location>
        <begin position="99"/>
        <end position="112"/>
    </location>
</feature>
<dbReference type="GO" id="GO:0007039">
    <property type="term" value="P:protein catabolic process in the vacuole"/>
    <property type="evidence" value="ECO:0007669"/>
    <property type="project" value="TreeGrafter"/>
</dbReference>
<dbReference type="InterPro" id="IPR018618">
    <property type="entry name" value="GID4/10-like"/>
</dbReference>
<dbReference type="STRING" id="1531966.A0A0A1TNQ8"/>
<evidence type="ECO:0000313" key="4">
    <source>
        <dbReference type="Proteomes" id="UP000039046"/>
    </source>
</evidence>
<dbReference type="HOGENOM" id="CLU_028759_0_1_1"/>
<dbReference type="Proteomes" id="UP000039046">
    <property type="component" value="Unassembled WGS sequence"/>
</dbReference>
<keyword evidence="4" id="KW-1185">Reference proteome</keyword>
<feature type="compositionally biased region" description="Pro residues" evidence="2">
    <location>
        <begin position="1"/>
        <end position="17"/>
    </location>
</feature>
<dbReference type="GO" id="GO:0005773">
    <property type="term" value="C:vacuole"/>
    <property type="evidence" value="ECO:0007669"/>
    <property type="project" value="GOC"/>
</dbReference>
<dbReference type="GO" id="GO:0034657">
    <property type="term" value="C:GID complex"/>
    <property type="evidence" value="ECO:0007669"/>
    <property type="project" value="TreeGrafter"/>
</dbReference>
<proteinExistence type="inferred from homology"/>
<dbReference type="PANTHER" id="PTHR14534">
    <property type="entry name" value="VACUOLAR IMPORT AND DEGRADATION PROTEIN 24"/>
    <property type="match status" value="1"/>
</dbReference>
<gene>
    <name evidence="3" type="ORF">VHEMI07858</name>
</gene>
<dbReference type="GO" id="GO:0045721">
    <property type="term" value="P:negative regulation of gluconeogenesis"/>
    <property type="evidence" value="ECO:0007669"/>
    <property type="project" value="TreeGrafter"/>
</dbReference>
<feature type="compositionally biased region" description="Polar residues" evidence="2">
    <location>
        <begin position="19"/>
        <end position="34"/>
    </location>
</feature>
<protein>
    <submittedName>
        <fullName evidence="3">Putative Vesicle-mediated transporter Vid24</fullName>
    </submittedName>
</protein>
<organism evidence="3 4">
    <name type="scientific">[Torrubiella] hemipterigena</name>
    <dbReference type="NCBI Taxonomy" id="1531966"/>
    <lineage>
        <taxon>Eukaryota</taxon>
        <taxon>Fungi</taxon>
        <taxon>Dikarya</taxon>
        <taxon>Ascomycota</taxon>
        <taxon>Pezizomycotina</taxon>
        <taxon>Sordariomycetes</taxon>
        <taxon>Hypocreomycetidae</taxon>
        <taxon>Hypocreales</taxon>
        <taxon>Clavicipitaceae</taxon>
        <taxon>Clavicipitaceae incertae sedis</taxon>
        <taxon>'Torrubiella' clade</taxon>
    </lineage>
</organism>
<dbReference type="PANTHER" id="PTHR14534:SF3">
    <property type="entry name" value="GID COMPLEX SUBUNIT 4 HOMOLOG"/>
    <property type="match status" value="1"/>
</dbReference>
<comment type="similarity">
    <text evidence="1">Belongs to the GID4/VID24 family.</text>
</comment>
<feature type="compositionally biased region" description="Polar residues" evidence="2">
    <location>
        <begin position="58"/>
        <end position="67"/>
    </location>
</feature>
<dbReference type="GO" id="GO:0006623">
    <property type="term" value="P:protein targeting to vacuole"/>
    <property type="evidence" value="ECO:0007669"/>
    <property type="project" value="TreeGrafter"/>
</dbReference>
<dbReference type="AlphaFoldDB" id="A0A0A1TNQ8"/>
<dbReference type="OrthoDB" id="62at2759"/>
<dbReference type="Pfam" id="PF09783">
    <property type="entry name" value="Vac_ImportDeg"/>
    <property type="match status" value="1"/>
</dbReference>